<evidence type="ECO:0000313" key="1">
    <source>
        <dbReference type="EMBL" id="KKN81597.1"/>
    </source>
</evidence>
<organism evidence="1">
    <name type="scientific">marine sediment metagenome</name>
    <dbReference type="NCBI Taxonomy" id="412755"/>
    <lineage>
        <taxon>unclassified sequences</taxon>
        <taxon>metagenomes</taxon>
        <taxon>ecological metagenomes</taxon>
    </lineage>
</organism>
<comment type="caution">
    <text evidence="1">The sequence shown here is derived from an EMBL/GenBank/DDBJ whole genome shotgun (WGS) entry which is preliminary data.</text>
</comment>
<sequence>MIHLINMCNKFVALNKLIAKLADPYMTISEEDLECLEFAEFQHIPVREDLFWALQDLADQAEDLMMKTPGSVWEKFEKKRKIRKDLRDLEKRIKRA</sequence>
<proteinExistence type="predicted"/>
<gene>
    <name evidence="1" type="ORF">LCGC14_0318710</name>
</gene>
<dbReference type="AlphaFoldDB" id="A0A0F9U2Q4"/>
<dbReference type="EMBL" id="LAZR01000213">
    <property type="protein sequence ID" value="KKN81597.1"/>
    <property type="molecule type" value="Genomic_DNA"/>
</dbReference>
<name>A0A0F9U2Q4_9ZZZZ</name>
<protein>
    <submittedName>
        <fullName evidence="1">Uncharacterized protein</fullName>
    </submittedName>
</protein>
<accession>A0A0F9U2Q4</accession>
<reference evidence="1" key="1">
    <citation type="journal article" date="2015" name="Nature">
        <title>Complex archaea that bridge the gap between prokaryotes and eukaryotes.</title>
        <authorList>
            <person name="Spang A."/>
            <person name="Saw J.H."/>
            <person name="Jorgensen S.L."/>
            <person name="Zaremba-Niedzwiedzka K."/>
            <person name="Martijn J."/>
            <person name="Lind A.E."/>
            <person name="van Eijk R."/>
            <person name="Schleper C."/>
            <person name="Guy L."/>
            <person name="Ettema T.J."/>
        </authorList>
    </citation>
    <scope>NUCLEOTIDE SEQUENCE</scope>
</reference>